<dbReference type="Gene3D" id="1.10.530.10">
    <property type="match status" value="1"/>
</dbReference>
<dbReference type="CDD" id="cd13400">
    <property type="entry name" value="LT_IagB-like"/>
    <property type="match status" value="1"/>
</dbReference>
<organism evidence="3 4">
    <name type="scientific">Pantoea cypripedii</name>
    <name type="common">Pectobacterium cypripedii</name>
    <name type="synonym">Erwinia cypripedii</name>
    <dbReference type="NCBI Taxonomy" id="55209"/>
    <lineage>
        <taxon>Bacteria</taxon>
        <taxon>Pseudomonadati</taxon>
        <taxon>Pseudomonadota</taxon>
        <taxon>Gammaproteobacteria</taxon>
        <taxon>Enterobacterales</taxon>
        <taxon>Erwiniaceae</taxon>
        <taxon>Pantoea</taxon>
    </lineage>
</organism>
<dbReference type="InterPro" id="IPR023346">
    <property type="entry name" value="Lysozyme-like_dom_sf"/>
</dbReference>
<gene>
    <name evidence="3" type="ORF">CUN67_25070</name>
</gene>
<dbReference type="InterPro" id="IPR008258">
    <property type="entry name" value="Transglycosylase_SLT_dom_1"/>
</dbReference>
<evidence type="ECO:0000256" key="1">
    <source>
        <dbReference type="SAM" id="SignalP"/>
    </source>
</evidence>
<proteinExistence type="predicted"/>
<dbReference type="EMBL" id="CP024770">
    <property type="protein sequence ID" value="QGY32266.1"/>
    <property type="molecule type" value="Genomic_DNA"/>
</dbReference>
<dbReference type="RefSeq" id="WP_208718160.1">
    <property type="nucleotide sequence ID" value="NZ_CP024770.1"/>
</dbReference>
<dbReference type="Proteomes" id="UP000502005">
    <property type="component" value="Plasmid pNE1B"/>
</dbReference>
<accession>A0A6B9GGA5</accession>
<keyword evidence="1" id="KW-0732">Signal</keyword>
<dbReference type="Pfam" id="PF01464">
    <property type="entry name" value="SLT"/>
    <property type="match status" value="1"/>
</dbReference>
<evidence type="ECO:0000313" key="3">
    <source>
        <dbReference type="EMBL" id="QGY32266.1"/>
    </source>
</evidence>
<reference evidence="3 4" key="1">
    <citation type="submission" date="2017-11" db="EMBL/GenBank/DDBJ databases">
        <title>Genome sequence of Pantoea cypripedii NE1.</title>
        <authorList>
            <person name="Nascimento F.X."/>
        </authorList>
    </citation>
    <scope>NUCLEOTIDE SEQUENCE [LARGE SCALE GENOMIC DNA]</scope>
    <source>
        <strain evidence="3 4">NE1</strain>
        <plasmid evidence="4">pne1b</plasmid>
    </source>
</reference>
<protein>
    <submittedName>
        <fullName evidence="3">Invasion protein IagB</fullName>
    </submittedName>
</protein>
<name>A0A6B9GGA5_PANCY</name>
<evidence type="ECO:0000259" key="2">
    <source>
        <dbReference type="Pfam" id="PF01464"/>
    </source>
</evidence>
<dbReference type="AlphaFoldDB" id="A0A6B9GGA5"/>
<dbReference type="SUPFAM" id="SSF53955">
    <property type="entry name" value="Lysozyme-like"/>
    <property type="match status" value="1"/>
</dbReference>
<geneLocation type="plasmid" evidence="4">
    <name>pne1b</name>
</geneLocation>
<evidence type="ECO:0000313" key="4">
    <source>
        <dbReference type="Proteomes" id="UP000502005"/>
    </source>
</evidence>
<feature type="chain" id="PRO_5025634931" evidence="1">
    <location>
        <begin position="22"/>
        <end position="157"/>
    </location>
</feature>
<feature type="signal peptide" evidence="1">
    <location>
        <begin position="1"/>
        <end position="21"/>
    </location>
</feature>
<keyword evidence="3" id="KW-0614">Plasmid</keyword>
<sequence length="157" mass="17545">MKARFLAFLLFVPAFSGMATCWEQAGARYGIEPELLQAIAIVESNLDPTAINKNTDGSIDVGLMQINSRHFQTLSKFRISQKDLINNPCQSVMTGAWILADNIRRYGYSWEAVGAYNAGTGKTHKHHALRQKYIKKVAPQYAQLKKGPKTKSKRSLS</sequence>
<feature type="domain" description="Transglycosylase SLT" evidence="2">
    <location>
        <begin position="21"/>
        <end position="134"/>
    </location>
</feature>